<protein>
    <recommendedName>
        <fullName evidence="2">Membrane protein NfeD2 N-terminal transmembrane domain-containing protein</fullName>
    </recommendedName>
</protein>
<dbReference type="EMBL" id="PDCN02000001">
    <property type="protein sequence ID" value="PIB77664.1"/>
    <property type="molecule type" value="Genomic_DNA"/>
</dbReference>
<dbReference type="InterPro" id="IPR012340">
    <property type="entry name" value="NA-bd_OB-fold"/>
</dbReference>
<gene>
    <name evidence="3" type="ORF">CQY22_001595</name>
</gene>
<dbReference type="Proteomes" id="UP000230551">
    <property type="component" value="Unassembled WGS sequence"/>
</dbReference>
<comment type="caution">
    <text evidence="3">The sequence shown here is derived from an EMBL/GenBank/DDBJ whole genome shotgun (WGS) entry which is preliminary data.</text>
</comment>
<dbReference type="InterPro" id="IPR058653">
    <property type="entry name" value="NfeD2_TM"/>
</dbReference>
<proteinExistence type="predicted"/>
<organism evidence="3 4">
    <name type="scientific">Mycolicibacterium brumae</name>
    <dbReference type="NCBI Taxonomy" id="85968"/>
    <lineage>
        <taxon>Bacteria</taxon>
        <taxon>Bacillati</taxon>
        <taxon>Actinomycetota</taxon>
        <taxon>Actinomycetes</taxon>
        <taxon>Mycobacteriales</taxon>
        <taxon>Mycobacteriaceae</taxon>
        <taxon>Mycolicibacterium</taxon>
    </lineage>
</organism>
<keyword evidence="4" id="KW-1185">Reference proteome</keyword>
<evidence type="ECO:0000313" key="4">
    <source>
        <dbReference type="Proteomes" id="UP000230551"/>
    </source>
</evidence>
<feature type="transmembrane region" description="Helical" evidence="1">
    <location>
        <begin position="6"/>
        <end position="25"/>
    </location>
</feature>
<keyword evidence="1" id="KW-0472">Membrane</keyword>
<evidence type="ECO:0000256" key="1">
    <source>
        <dbReference type="SAM" id="Phobius"/>
    </source>
</evidence>
<feature type="domain" description="Membrane protein NfeD2 N-terminal transmembrane" evidence="2">
    <location>
        <begin position="2"/>
        <end position="93"/>
    </location>
</feature>
<feature type="transmembrane region" description="Helical" evidence="1">
    <location>
        <begin position="37"/>
        <end position="61"/>
    </location>
</feature>
<dbReference type="Gene3D" id="2.40.50.140">
    <property type="entry name" value="Nucleic acid-binding proteins"/>
    <property type="match status" value="1"/>
</dbReference>
<reference evidence="3 4" key="1">
    <citation type="journal article" date="2017" name="Infect. Genet. Evol.">
        <title>The new phylogeny of the genus Mycobacterium: The old and the news.</title>
        <authorList>
            <person name="Tortoli E."/>
            <person name="Fedrizzi T."/>
            <person name="Meehan C.J."/>
            <person name="Trovato A."/>
            <person name="Grottola A."/>
            <person name="Giacobazzi E."/>
            <person name="Serpini G.F."/>
            <person name="Tagliazucchi S."/>
            <person name="Fabio A."/>
            <person name="Bettua C."/>
            <person name="Bertorelli R."/>
            <person name="Frascaro F."/>
            <person name="De Sanctis V."/>
            <person name="Pecorari M."/>
            <person name="Jousson O."/>
            <person name="Segata N."/>
            <person name="Cirillo D.M."/>
        </authorList>
    </citation>
    <scope>NUCLEOTIDE SEQUENCE [LARGE SCALE GENOMIC DNA]</scope>
    <source>
        <strain evidence="3 4">CIP1034565</strain>
    </source>
</reference>
<feature type="transmembrane region" description="Helical" evidence="1">
    <location>
        <begin position="67"/>
        <end position="89"/>
    </location>
</feature>
<dbReference type="OrthoDB" id="4471047at2"/>
<evidence type="ECO:0000313" key="3">
    <source>
        <dbReference type="EMBL" id="PIB77664.1"/>
    </source>
</evidence>
<sequence length="168" mass="17130">MTTAYVAMFAIGGIAVLVTLLLTDIDLGGTHDGLPFLSLTGLSAGLLGAGAGGLVSGWAGLGGLGSGLIAAGSGVALMFALQGLLLPYLRRQEANSHRGRASYIGLLGEVTLDVPADGWGEVSFVDPDGNRVRARAITAEPEALPKSTRIYIADVDSEFVHVVAVQAI</sequence>
<accession>A0A2G5PI60</accession>
<dbReference type="AlphaFoldDB" id="A0A2G5PI60"/>
<evidence type="ECO:0000259" key="2">
    <source>
        <dbReference type="Pfam" id="PF25842"/>
    </source>
</evidence>
<keyword evidence="1" id="KW-1133">Transmembrane helix</keyword>
<dbReference type="Pfam" id="PF25842">
    <property type="entry name" value="NfeD_TM"/>
    <property type="match status" value="1"/>
</dbReference>
<name>A0A2G5PI60_9MYCO</name>
<keyword evidence="1" id="KW-0812">Transmembrane</keyword>